<dbReference type="Proteomes" id="UP000663823">
    <property type="component" value="Unassembled WGS sequence"/>
</dbReference>
<sequence length="191" mass="22056">MQPQAIALTEPIIRPPTPDFSSLTPDELNQLEIVLQKQVLIENEQNQCLSGLRRTMVHLQQTIENDHQRQRHSSSINSYNSSPTTQQNQILLSSSDIIQCYICYSKIEIQSKDLVSSLPILCADCHRPVCRRCGNYTSPERINISDGNNFENQTHISKWRCRTCIVRREVIRKSGMFLSKTKKKEEEKKIN</sequence>
<proteinExistence type="predicted"/>
<evidence type="ECO:0000313" key="6">
    <source>
        <dbReference type="Proteomes" id="UP000663882"/>
    </source>
</evidence>
<dbReference type="EMBL" id="CAJNOO010000754">
    <property type="protein sequence ID" value="CAF1026263.1"/>
    <property type="molecule type" value="Genomic_DNA"/>
</dbReference>
<evidence type="ECO:0000313" key="3">
    <source>
        <dbReference type="EMBL" id="CAF1026263.1"/>
    </source>
</evidence>
<dbReference type="OrthoDB" id="10059918at2759"/>
<dbReference type="EMBL" id="CAJOAX010000610">
    <property type="protein sequence ID" value="CAF3622675.1"/>
    <property type="molecule type" value="Genomic_DNA"/>
</dbReference>
<evidence type="ECO:0000313" key="4">
    <source>
        <dbReference type="EMBL" id="CAF3622675.1"/>
    </source>
</evidence>
<accession>A0A814ILJ7</accession>
<gene>
    <name evidence="5" type="ORF">FNK824_LOCUS13929</name>
    <name evidence="4" type="ORF">OTI717_LOCUS7890</name>
    <name evidence="3" type="ORF">RFH988_LOCUS15463</name>
    <name evidence="2" type="ORF">SEV965_LOCUS6088</name>
</gene>
<reference evidence="3" key="1">
    <citation type="submission" date="2021-02" db="EMBL/GenBank/DDBJ databases">
        <authorList>
            <person name="Nowell W R."/>
        </authorList>
    </citation>
    <scope>NUCLEOTIDE SEQUENCE</scope>
</reference>
<evidence type="ECO:0000313" key="5">
    <source>
        <dbReference type="EMBL" id="CAF3781356.1"/>
    </source>
</evidence>
<protein>
    <recommendedName>
        <fullName evidence="7">FYVE-type domain-containing protein</fullName>
    </recommendedName>
</protein>
<evidence type="ECO:0000313" key="2">
    <source>
        <dbReference type="EMBL" id="CAF0909924.1"/>
    </source>
</evidence>
<dbReference type="SUPFAM" id="SSF57903">
    <property type="entry name" value="FYVE/PHD zinc finger"/>
    <property type="match status" value="1"/>
</dbReference>
<feature type="compositionally biased region" description="Low complexity" evidence="1">
    <location>
        <begin position="73"/>
        <end position="82"/>
    </location>
</feature>
<dbReference type="Proteomes" id="UP000663874">
    <property type="component" value="Unassembled WGS sequence"/>
</dbReference>
<evidence type="ECO:0008006" key="7">
    <source>
        <dbReference type="Google" id="ProtNLM"/>
    </source>
</evidence>
<dbReference type="EMBL" id="CAJNOU010000194">
    <property type="protein sequence ID" value="CAF0909924.1"/>
    <property type="molecule type" value="Genomic_DNA"/>
</dbReference>
<comment type="caution">
    <text evidence="3">The sequence shown here is derived from an EMBL/GenBank/DDBJ whole genome shotgun (WGS) entry which is preliminary data.</text>
</comment>
<dbReference type="AlphaFoldDB" id="A0A814ILJ7"/>
<name>A0A814ILJ7_9BILA</name>
<dbReference type="Proteomes" id="UP000663889">
    <property type="component" value="Unassembled WGS sequence"/>
</dbReference>
<organism evidence="3 6">
    <name type="scientific">Rotaria sordida</name>
    <dbReference type="NCBI Taxonomy" id="392033"/>
    <lineage>
        <taxon>Eukaryota</taxon>
        <taxon>Metazoa</taxon>
        <taxon>Spiralia</taxon>
        <taxon>Gnathifera</taxon>
        <taxon>Rotifera</taxon>
        <taxon>Eurotatoria</taxon>
        <taxon>Bdelloidea</taxon>
        <taxon>Philodinida</taxon>
        <taxon>Philodinidae</taxon>
        <taxon>Rotaria</taxon>
    </lineage>
</organism>
<dbReference type="EMBL" id="CAJOBE010001871">
    <property type="protein sequence ID" value="CAF3781356.1"/>
    <property type="molecule type" value="Genomic_DNA"/>
</dbReference>
<evidence type="ECO:0000256" key="1">
    <source>
        <dbReference type="SAM" id="MobiDB-lite"/>
    </source>
</evidence>
<dbReference type="Proteomes" id="UP000663882">
    <property type="component" value="Unassembled WGS sequence"/>
</dbReference>
<dbReference type="InterPro" id="IPR011011">
    <property type="entry name" value="Znf_FYVE_PHD"/>
</dbReference>
<feature type="region of interest" description="Disordered" evidence="1">
    <location>
        <begin position="64"/>
        <end position="84"/>
    </location>
</feature>
<dbReference type="Gene3D" id="3.30.40.10">
    <property type="entry name" value="Zinc/RING finger domain, C3HC4 (zinc finger)"/>
    <property type="match status" value="1"/>
</dbReference>
<dbReference type="InterPro" id="IPR013083">
    <property type="entry name" value="Znf_RING/FYVE/PHD"/>
</dbReference>